<evidence type="ECO:0000313" key="2">
    <source>
        <dbReference type="Proteomes" id="UP000037854"/>
    </source>
</evidence>
<keyword evidence="2" id="KW-1185">Reference proteome</keyword>
<dbReference type="RefSeq" id="WP_060668065.1">
    <property type="nucleotide sequence ID" value="NZ_LGTK01000013.1"/>
</dbReference>
<gene>
    <name evidence="1" type="ORF">AFL42_05645</name>
</gene>
<accession>A0ABR5MKZ7</accession>
<evidence type="ECO:0000313" key="1">
    <source>
        <dbReference type="EMBL" id="KPH76566.1"/>
    </source>
</evidence>
<comment type="caution">
    <text evidence="1">The sequence shown here is derived from an EMBL/GenBank/DDBJ whole genome shotgun (WGS) entry which is preliminary data.</text>
</comment>
<protein>
    <recommendedName>
        <fullName evidence="3">DUF2726 domain-containing protein</fullName>
    </recommendedName>
</protein>
<sequence>MLDNLKNGDSFTKYCKGKCNSVGYKYPNLVPLWDKVRNKEDIFALPADDYNLHHAKSYFNCIVCNNPIHTPMTVYNAINNSPRCIKHKIRKGTSFPEMAIFFSFYRSLSALPFIKVSHRYKYYRNYEFDIYIVLELDNKQYIYAVEIDGIHHIKLKKQDEAKNEYAKSSNIHLDRVRDISLVEIWLDNFDNIIQRTSKDKNELNTIIPELLNSFRRWVKNTGINKNVVNEINSAILQEIKSVDVIRDEKLIFLSFDKKPKKLLKDEPFLQPIYNQLREDIRQQLGDFISITEQDIKRPFICKKCGGEWEQFVNVVVQNFKSSKRGNLGCPNFCM</sequence>
<proteinExistence type="predicted"/>
<reference evidence="1 2" key="1">
    <citation type="submission" date="2015-07" db="EMBL/GenBank/DDBJ databases">
        <title>High-quality draft genome sequence of Oceanobacillus caeni HM6, a bacillus isolated from a human feces.</title>
        <authorList>
            <person name="Kumar J."/>
            <person name="Verma M.K."/>
            <person name="Pandey R."/>
            <person name="Bhambi M."/>
            <person name="Chauhan N."/>
        </authorList>
    </citation>
    <scope>NUCLEOTIDE SEQUENCE [LARGE SCALE GENOMIC DNA]</scope>
    <source>
        <strain evidence="1 2">HM6</strain>
    </source>
</reference>
<evidence type="ECO:0008006" key="3">
    <source>
        <dbReference type="Google" id="ProtNLM"/>
    </source>
</evidence>
<dbReference type="Proteomes" id="UP000037854">
    <property type="component" value="Unassembled WGS sequence"/>
</dbReference>
<name>A0ABR5MKZ7_9BACI</name>
<organism evidence="1 2">
    <name type="scientific">Oceanobacillus caeni</name>
    <dbReference type="NCBI Taxonomy" id="405946"/>
    <lineage>
        <taxon>Bacteria</taxon>
        <taxon>Bacillati</taxon>
        <taxon>Bacillota</taxon>
        <taxon>Bacilli</taxon>
        <taxon>Bacillales</taxon>
        <taxon>Bacillaceae</taxon>
        <taxon>Oceanobacillus</taxon>
    </lineage>
</organism>
<dbReference type="EMBL" id="LGTK01000013">
    <property type="protein sequence ID" value="KPH76566.1"/>
    <property type="molecule type" value="Genomic_DNA"/>
</dbReference>